<accession>A0A0E9VHQ2</accession>
<dbReference type="EMBL" id="GBXM01031854">
    <property type="protein sequence ID" value="JAH76723.1"/>
    <property type="molecule type" value="Transcribed_RNA"/>
</dbReference>
<proteinExistence type="predicted"/>
<sequence>MRGTPMLFKYLTSKENPYKHTGTCIVQH</sequence>
<organism evidence="1">
    <name type="scientific">Anguilla anguilla</name>
    <name type="common">European freshwater eel</name>
    <name type="synonym">Muraena anguilla</name>
    <dbReference type="NCBI Taxonomy" id="7936"/>
    <lineage>
        <taxon>Eukaryota</taxon>
        <taxon>Metazoa</taxon>
        <taxon>Chordata</taxon>
        <taxon>Craniata</taxon>
        <taxon>Vertebrata</taxon>
        <taxon>Euteleostomi</taxon>
        <taxon>Actinopterygii</taxon>
        <taxon>Neopterygii</taxon>
        <taxon>Teleostei</taxon>
        <taxon>Anguilliformes</taxon>
        <taxon>Anguillidae</taxon>
        <taxon>Anguilla</taxon>
    </lineage>
</organism>
<protein>
    <submittedName>
        <fullName evidence="1">Uncharacterized protein</fullName>
    </submittedName>
</protein>
<reference evidence="1" key="2">
    <citation type="journal article" date="2015" name="Fish Shellfish Immunol.">
        <title>Early steps in the European eel (Anguilla anguilla)-Vibrio vulnificus interaction in the gills: Role of the RtxA13 toxin.</title>
        <authorList>
            <person name="Callol A."/>
            <person name="Pajuelo D."/>
            <person name="Ebbesson L."/>
            <person name="Teles M."/>
            <person name="MacKenzie S."/>
            <person name="Amaro C."/>
        </authorList>
    </citation>
    <scope>NUCLEOTIDE SEQUENCE</scope>
</reference>
<evidence type="ECO:0000313" key="1">
    <source>
        <dbReference type="EMBL" id="JAH76723.1"/>
    </source>
</evidence>
<dbReference type="AlphaFoldDB" id="A0A0E9VHQ2"/>
<reference evidence="1" key="1">
    <citation type="submission" date="2014-11" db="EMBL/GenBank/DDBJ databases">
        <authorList>
            <person name="Amaro Gonzalez C."/>
        </authorList>
    </citation>
    <scope>NUCLEOTIDE SEQUENCE</scope>
</reference>
<name>A0A0E9VHQ2_ANGAN</name>